<evidence type="ECO:0000313" key="2">
    <source>
        <dbReference type="EMBL" id="CAH2982513.1"/>
    </source>
</evidence>
<protein>
    <submittedName>
        <fullName evidence="2">Uncharacterized protein</fullName>
    </submittedName>
</protein>
<feature type="chain" id="PRO_5046021139" evidence="1">
    <location>
        <begin position="20"/>
        <end position="349"/>
    </location>
</feature>
<proteinExistence type="predicted"/>
<gene>
    <name evidence="2" type="ORF">CHILSU_LOCUS2931</name>
</gene>
<keyword evidence="1" id="KW-0732">Signal</keyword>
<name>A0ABN8LBJ7_CHISP</name>
<evidence type="ECO:0000313" key="3">
    <source>
        <dbReference type="Proteomes" id="UP001153292"/>
    </source>
</evidence>
<evidence type="ECO:0000256" key="1">
    <source>
        <dbReference type="SAM" id="SignalP"/>
    </source>
</evidence>
<organism evidence="2 3">
    <name type="scientific">Chilo suppressalis</name>
    <name type="common">Asiatic rice borer moth</name>
    <dbReference type="NCBI Taxonomy" id="168631"/>
    <lineage>
        <taxon>Eukaryota</taxon>
        <taxon>Metazoa</taxon>
        <taxon>Ecdysozoa</taxon>
        <taxon>Arthropoda</taxon>
        <taxon>Hexapoda</taxon>
        <taxon>Insecta</taxon>
        <taxon>Pterygota</taxon>
        <taxon>Neoptera</taxon>
        <taxon>Endopterygota</taxon>
        <taxon>Lepidoptera</taxon>
        <taxon>Glossata</taxon>
        <taxon>Ditrysia</taxon>
        <taxon>Pyraloidea</taxon>
        <taxon>Crambidae</taxon>
        <taxon>Crambinae</taxon>
        <taxon>Chilo</taxon>
    </lineage>
</organism>
<accession>A0ABN8LBJ7</accession>
<feature type="signal peptide" evidence="1">
    <location>
        <begin position="1"/>
        <end position="19"/>
    </location>
</feature>
<sequence>MGYLTRLTLVAVLISQAYTAPQFISFDEGKLGVNFGGYHAAVGIGGLLGQNGGAGGGLFAEAGTPHGQAAKAGLGGATDNGGSAGGLFAGATAGGSVKASAGLAGGVTGEKSAGTGFASAQAGNHYASSGLGGDTSNSGASGFTFSGTKSFGLTKGNVDSSEINVKPVQAEHKKVHKEFNFDATNEVNFVPLGSNTNVGIQKDVAVKTDAQPQVIIKEVYVQSPPQIIEKHIVHKHSKPRHHFRTAYFGGFTGSNAEVPVSPIQKRIDVNVDASANGGAVAETDVNGSGHTYTKQVTFQRNPNFFADIFNIPISTLKAVGNFLGNTAGSTNVSVQKSGSIQTGFRGWQY</sequence>
<dbReference type="Proteomes" id="UP001153292">
    <property type="component" value="Chromosome 15"/>
</dbReference>
<reference evidence="2" key="1">
    <citation type="submission" date="2021-12" db="EMBL/GenBank/DDBJ databases">
        <authorList>
            <person name="King R."/>
        </authorList>
    </citation>
    <scope>NUCLEOTIDE SEQUENCE</scope>
</reference>
<dbReference type="EMBL" id="OU963908">
    <property type="protein sequence ID" value="CAH2982513.1"/>
    <property type="molecule type" value="Genomic_DNA"/>
</dbReference>
<keyword evidence="3" id="KW-1185">Reference proteome</keyword>